<evidence type="ECO:0000313" key="2">
    <source>
        <dbReference type="Proteomes" id="UP000309128"/>
    </source>
</evidence>
<proteinExistence type="predicted"/>
<dbReference type="Proteomes" id="UP000309128">
    <property type="component" value="Unassembled WGS sequence"/>
</dbReference>
<sequence length="66" mass="7805">MTEFDFCPWLFWSHATEEDRQVQADHVAELRGRMDLEAPEGVFISPLAAVYADRLRMGDRCYQNRR</sequence>
<evidence type="ECO:0000313" key="1">
    <source>
        <dbReference type="EMBL" id="TMR21834.1"/>
    </source>
</evidence>
<dbReference type="RefSeq" id="WP_138666512.1">
    <property type="nucleotide sequence ID" value="NZ_VCKY01000037.1"/>
</dbReference>
<dbReference type="EMBL" id="VCKY01000037">
    <property type="protein sequence ID" value="TMR21834.1"/>
    <property type="molecule type" value="Genomic_DNA"/>
</dbReference>
<dbReference type="OrthoDB" id="2643438at2"/>
<organism evidence="1 2">
    <name type="scientific">Nonomuraea turkmeniaca</name>
    <dbReference type="NCBI Taxonomy" id="103838"/>
    <lineage>
        <taxon>Bacteria</taxon>
        <taxon>Bacillati</taxon>
        <taxon>Actinomycetota</taxon>
        <taxon>Actinomycetes</taxon>
        <taxon>Streptosporangiales</taxon>
        <taxon>Streptosporangiaceae</taxon>
        <taxon>Nonomuraea</taxon>
    </lineage>
</organism>
<keyword evidence="2" id="KW-1185">Reference proteome</keyword>
<dbReference type="AlphaFoldDB" id="A0A5S4FN15"/>
<name>A0A5S4FN15_9ACTN</name>
<protein>
    <submittedName>
        <fullName evidence="1">Uncharacterized protein</fullName>
    </submittedName>
</protein>
<gene>
    <name evidence="1" type="ORF">ETD86_13625</name>
</gene>
<comment type="caution">
    <text evidence="1">The sequence shown here is derived from an EMBL/GenBank/DDBJ whole genome shotgun (WGS) entry which is preliminary data.</text>
</comment>
<accession>A0A5S4FN15</accession>
<reference evidence="1 2" key="1">
    <citation type="submission" date="2019-05" db="EMBL/GenBank/DDBJ databases">
        <title>Draft genome sequence of Nonomuraea turkmeniaca DSM 43926.</title>
        <authorList>
            <person name="Saricaoglu S."/>
            <person name="Isik K."/>
        </authorList>
    </citation>
    <scope>NUCLEOTIDE SEQUENCE [LARGE SCALE GENOMIC DNA]</scope>
    <source>
        <strain evidence="1 2">DSM 43926</strain>
    </source>
</reference>